<evidence type="ECO:0000256" key="6">
    <source>
        <dbReference type="PROSITE-ProRule" id="PRU00169"/>
    </source>
</evidence>
<evidence type="ECO:0000259" key="8">
    <source>
        <dbReference type="PROSITE" id="PS50110"/>
    </source>
</evidence>
<feature type="DNA-binding region" description="OmpR/PhoB-type" evidence="7">
    <location>
        <begin position="127"/>
        <end position="227"/>
    </location>
</feature>
<evidence type="ECO:0000313" key="10">
    <source>
        <dbReference type="EMBL" id="EFZ36069.1"/>
    </source>
</evidence>
<accession>E7RS68</accession>
<keyword evidence="4 7" id="KW-0238">DNA-binding</keyword>
<keyword evidence="2" id="KW-0902">Two-component regulatory system</keyword>
<dbReference type="Gene3D" id="6.10.250.690">
    <property type="match status" value="1"/>
</dbReference>
<protein>
    <submittedName>
        <fullName evidence="10">Response regulator receiver domain protein</fullName>
    </submittedName>
</protein>
<dbReference type="SMART" id="SM00862">
    <property type="entry name" value="Trans_reg_C"/>
    <property type="match status" value="1"/>
</dbReference>
<dbReference type="GO" id="GO:0032993">
    <property type="term" value="C:protein-DNA complex"/>
    <property type="evidence" value="ECO:0007669"/>
    <property type="project" value="TreeGrafter"/>
</dbReference>
<dbReference type="InterPro" id="IPR001789">
    <property type="entry name" value="Sig_transdc_resp-reg_receiver"/>
</dbReference>
<evidence type="ECO:0000313" key="11">
    <source>
        <dbReference type="Proteomes" id="UP000005580"/>
    </source>
</evidence>
<dbReference type="SUPFAM" id="SSF52172">
    <property type="entry name" value="CheY-like"/>
    <property type="match status" value="1"/>
</dbReference>
<keyword evidence="3" id="KW-0805">Transcription regulation</keyword>
<feature type="modified residue" description="4-aspartylphosphate" evidence="6">
    <location>
        <position position="54"/>
    </location>
</feature>
<evidence type="ECO:0000256" key="1">
    <source>
        <dbReference type="ARBA" id="ARBA00022553"/>
    </source>
</evidence>
<feature type="domain" description="OmpR/PhoB-type" evidence="9">
    <location>
        <begin position="127"/>
        <end position="227"/>
    </location>
</feature>
<dbReference type="PROSITE" id="PS51755">
    <property type="entry name" value="OMPR_PHOB"/>
    <property type="match status" value="1"/>
</dbReference>
<dbReference type="Pfam" id="PF00486">
    <property type="entry name" value="Trans_reg_C"/>
    <property type="match status" value="1"/>
</dbReference>
<sequence length="228" mass="25824">MEDVKILIIEDEHRLSDGIKNYLESQHYLCEQAFNFADAKMKASIYEYDCVLLDLMLPGGDGMDVLRTIRSKKSGVGVIIISAKDSLDDRLKGLEIGADDYLPKPFALPELAMRIYALIRRKNFSANNKVLARDIEINLLDKTVTVGDTPIVLTRSEYELLLFFISNRDRVVSKAAIAEHLSGEMADMMDSYDFIYSHIKNLKSKLAKEGVTDVIKTIYGTGYKWKEV</sequence>
<dbReference type="STRING" id="28134.SAMN05444288_1031"/>
<organism evidence="10 11">
    <name type="scientific">Hoylesella oralis ATCC 33269</name>
    <dbReference type="NCBI Taxonomy" id="873533"/>
    <lineage>
        <taxon>Bacteria</taxon>
        <taxon>Pseudomonadati</taxon>
        <taxon>Bacteroidota</taxon>
        <taxon>Bacteroidia</taxon>
        <taxon>Bacteroidales</taxon>
        <taxon>Prevotellaceae</taxon>
        <taxon>Hoylesella</taxon>
    </lineage>
</organism>
<evidence type="ECO:0000256" key="7">
    <source>
        <dbReference type="PROSITE-ProRule" id="PRU01091"/>
    </source>
</evidence>
<reference evidence="10" key="1">
    <citation type="submission" date="2011-01" db="EMBL/GenBank/DDBJ databases">
        <authorList>
            <person name="Muzny D."/>
            <person name="Qin X."/>
            <person name="Buhay C."/>
            <person name="Dugan-Rocha S."/>
            <person name="Ding Y."/>
            <person name="Chen G."/>
            <person name="Hawes A."/>
            <person name="Holder M."/>
            <person name="Jhangiani S."/>
            <person name="Johnson A."/>
            <person name="Khan Z."/>
            <person name="Li Z."/>
            <person name="Liu W."/>
            <person name="Liu X."/>
            <person name="Perez L."/>
            <person name="Shen H."/>
            <person name="Wang Q."/>
            <person name="Watt J."/>
            <person name="Xi L."/>
            <person name="Xin Y."/>
            <person name="Zhou J."/>
            <person name="Deng J."/>
            <person name="Jiang H."/>
            <person name="Liu Y."/>
            <person name="Qu J."/>
            <person name="Song X.-Z."/>
            <person name="Zhang L."/>
            <person name="Villasana D."/>
            <person name="Johnson A."/>
            <person name="Liu J."/>
            <person name="Liyanage D."/>
            <person name="Lorensuhewa L."/>
            <person name="Robinson T."/>
            <person name="Song A."/>
            <person name="Song B.-B."/>
            <person name="Dinh H."/>
            <person name="Thornton R."/>
            <person name="Coyle M."/>
            <person name="Francisco L."/>
            <person name="Jackson L."/>
            <person name="Javaid M."/>
            <person name="Korchina V."/>
            <person name="Kovar C."/>
            <person name="Mata R."/>
            <person name="Mathew T."/>
            <person name="Ngo R."/>
            <person name="Nguyen L."/>
            <person name="Nguyen N."/>
            <person name="Okwuonu G."/>
            <person name="Ongeri F."/>
            <person name="Pham C."/>
            <person name="Simmons D."/>
            <person name="Wilczek-Boney K."/>
            <person name="Hale W."/>
            <person name="Jakkamsetti A."/>
            <person name="Pham P."/>
            <person name="Ruth R."/>
            <person name="San Lucas F."/>
            <person name="Warren J."/>
            <person name="Zhang J."/>
            <person name="Zhao Z."/>
            <person name="Zhou C."/>
            <person name="Zhu D."/>
            <person name="Lee S."/>
            <person name="Bess C."/>
            <person name="Blankenburg K."/>
            <person name="Forbes L."/>
            <person name="Fu Q."/>
            <person name="Gubbala S."/>
            <person name="Hirani K."/>
            <person name="Jayaseelan J.C."/>
            <person name="Lara F."/>
            <person name="Munidasa M."/>
            <person name="Palculict T."/>
            <person name="Patil S."/>
            <person name="Pu L.-L."/>
            <person name="Saada N."/>
            <person name="Tang L."/>
            <person name="Weissenberger G."/>
            <person name="Zhu Y."/>
            <person name="Hemphill L."/>
            <person name="Shang Y."/>
            <person name="Youmans B."/>
            <person name="Ayvaz T."/>
            <person name="Ross M."/>
            <person name="Santibanez J."/>
            <person name="Aqrawi P."/>
            <person name="Gross S."/>
            <person name="Joshi V."/>
            <person name="Fowler G."/>
            <person name="Nazareth L."/>
            <person name="Reid J."/>
            <person name="Worley K."/>
            <person name="Petrosino J."/>
            <person name="Highlander S."/>
            <person name="Gibbs R."/>
        </authorList>
    </citation>
    <scope>NUCLEOTIDE SEQUENCE [LARGE SCALE GENOMIC DNA]</scope>
    <source>
        <strain evidence="10">ATCC 33269</strain>
    </source>
</reference>
<dbReference type="InterPro" id="IPR036388">
    <property type="entry name" value="WH-like_DNA-bd_sf"/>
</dbReference>
<dbReference type="GO" id="GO:0005829">
    <property type="term" value="C:cytosol"/>
    <property type="evidence" value="ECO:0007669"/>
    <property type="project" value="TreeGrafter"/>
</dbReference>
<dbReference type="CDD" id="cd17624">
    <property type="entry name" value="REC_OmpR_PmrA-like"/>
    <property type="match status" value="1"/>
</dbReference>
<gene>
    <name evidence="10" type="ORF">HMPREF0663_12136</name>
</gene>
<evidence type="ECO:0000259" key="9">
    <source>
        <dbReference type="PROSITE" id="PS51755"/>
    </source>
</evidence>
<dbReference type="PANTHER" id="PTHR48111">
    <property type="entry name" value="REGULATOR OF RPOS"/>
    <property type="match status" value="1"/>
</dbReference>
<name>E7RS68_9BACT</name>
<dbReference type="CDD" id="cd00383">
    <property type="entry name" value="trans_reg_C"/>
    <property type="match status" value="1"/>
</dbReference>
<keyword evidence="5" id="KW-0804">Transcription</keyword>
<dbReference type="PANTHER" id="PTHR48111:SF22">
    <property type="entry name" value="REGULATOR OF RPOS"/>
    <property type="match status" value="1"/>
</dbReference>
<dbReference type="HOGENOM" id="CLU_000445_30_1_10"/>
<dbReference type="InterPro" id="IPR011006">
    <property type="entry name" value="CheY-like_superfamily"/>
</dbReference>
<dbReference type="Gene3D" id="3.40.50.2300">
    <property type="match status" value="1"/>
</dbReference>
<keyword evidence="11" id="KW-1185">Reference proteome</keyword>
<dbReference type="EMBL" id="AEPE02000006">
    <property type="protein sequence ID" value="EFZ36069.1"/>
    <property type="molecule type" value="Genomic_DNA"/>
</dbReference>
<dbReference type="Pfam" id="PF00072">
    <property type="entry name" value="Response_reg"/>
    <property type="match status" value="1"/>
</dbReference>
<dbReference type="InterPro" id="IPR039420">
    <property type="entry name" value="WalR-like"/>
</dbReference>
<dbReference type="SMART" id="SM00448">
    <property type="entry name" value="REC"/>
    <property type="match status" value="1"/>
</dbReference>
<dbReference type="eggNOG" id="COG0745">
    <property type="taxonomic scope" value="Bacteria"/>
</dbReference>
<dbReference type="GO" id="GO:0000976">
    <property type="term" value="F:transcription cis-regulatory region binding"/>
    <property type="evidence" value="ECO:0007669"/>
    <property type="project" value="TreeGrafter"/>
</dbReference>
<dbReference type="GO" id="GO:0000156">
    <property type="term" value="F:phosphorelay response regulator activity"/>
    <property type="evidence" value="ECO:0007669"/>
    <property type="project" value="TreeGrafter"/>
</dbReference>
<feature type="domain" description="Response regulatory" evidence="8">
    <location>
        <begin position="5"/>
        <end position="119"/>
    </location>
</feature>
<dbReference type="Proteomes" id="UP000005580">
    <property type="component" value="Unassembled WGS sequence"/>
</dbReference>
<proteinExistence type="predicted"/>
<evidence type="ECO:0000256" key="2">
    <source>
        <dbReference type="ARBA" id="ARBA00023012"/>
    </source>
</evidence>
<comment type="caution">
    <text evidence="10">The sequence shown here is derived from an EMBL/GenBank/DDBJ whole genome shotgun (WGS) entry which is preliminary data.</text>
</comment>
<dbReference type="GO" id="GO:0006355">
    <property type="term" value="P:regulation of DNA-templated transcription"/>
    <property type="evidence" value="ECO:0007669"/>
    <property type="project" value="InterPro"/>
</dbReference>
<evidence type="ECO:0000256" key="5">
    <source>
        <dbReference type="ARBA" id="ARBA00023163"/>
    </source>
</evidence>
<dbReference type="AlphaFoldDB" id="E7RS68"/>
<evidence type="ECO:0000256" key="3">
    <source>
        <dbReference type="ARBA" id="ARBA00023015"/>
    </source>
</evidence>
<evidence type="ECO:0000256" key="4">
    <source>
        <dbReference type="ARBA" id="ARBA00023125"/>
    </source>
</evidence>
<dbReference type="Gene3D" id="1.10.10.10">
    <property type="entry name" value="Winged helix-like DNA-binding domain superfamily/Winged helix DNA-binding domain"/>
    <property type="match status" value="1"/>
</dbReference>
<dbReference type="InterPro" id="IPR001867">
    <property type="entry name" value="OmpR/PhoB-type_DNA-bd"/>
</dbReference>
<keyword evidence="1 6" id="KW-0597">Phosphoprotein</keyword>
<dbReference type="PROSITE" id="PS50110">
    <property type="entry name" value="RESPONSE_REGULATORY"/>
    <property type="match status" value="1"/>
</dbReference>